<proteinExistence type="predicted"/>
<dbReference type="GO" id="GO:0016787">
    <property type="term" value="F:hydrolase activity"/>
    <property type="evidence" value="ECO:0007669"/>
    <property type="project" value="UniProtKB-KW"/>
</dbReference>
<dbReference type="EMBL" id="JACJVQ010000006">
    <property type="protein sequence ID" value="MBB6634319.1"/>
    <property type="molecule type" value="Genomic_DNA"/>
</dbReference>
<sequence length="350" mass="41647">MKIIAFLLPQFHRIEENDRWWGEGFTEWTNVRRAVPLYRGHKQPRVPWNENYYDLTDPDARSKQASLAEEYGIYGFCYYHYWFEGKQLLEKPLREVLESGEPDFPFCLSWANEPWTRRWDGMESEILMPQRYGDQDDWTRHFEYLLEAFRDRRYIRVDGKPLLLIYRPGHIPQCEEMLLHWRKLAVRHGLSGLHLVRTLGGFDTGTRSGFDASMEFEPHYTFAHGMLQSCWGELTVGGQPHLTVDYDRIWTSILQRTPHRDGEPVYPGAFVNWDNTPRKGAEGQSTIGMTLRKFEDYLTRQLEKARREYRSEFVFLNAWNEWAEGAYLEPDREQEFGRLEAVRRALRCGM</sequence>
<reference evidence="1 2" key="1">
    <citation type="submission" date="2020-08" db="EMBL/GenBank/DDBJ databases">
        <title>Cohnella phylogeny.</title>
        <authorList>
            <person name="Dunlap C."/>
        </authorList>
    </citation>
    <scope>NUCLEOTIDE SEQUENCE [LARGE SCALE GENOMIC DNA]</scope>
    <source>
        <strain evidence="1 2">DSM 25241</strain>
    </source>
</reference>
<protein>
    <submittedName>
        <fullName evidence="1">Glycoside hydrolase family 99-like domain-containing protein</fullName>
    </submittedName>
</protein>
<evidence type="ECO:0000313" key="1">
    <source>
        <dbReference type="EMBL" id="MBB6634319.1"/>
    </source>
</evidence>
<dbReference type="PANTHER" id="PTHR41244:SF1">
    <property type="entry name" value="GLYCOSYLTRANSFERASE"/>
    <property type="match status" value="1"/>
</dbReference>
<evidence type="ECO:0000313" key="2">
    <source>
        <dbReference type="Proteomes" id="UP000535838"/>
    </source>
</evidence>
<dbReference type="Pfam" id="PF14307">
    <property type="entry name" value="Glyco_tran_WbsX"/>
    <property type="match status" value="1"/>
</dbReference>
<gene>
    <name evidence="1" type="ORF">H7B67_09370</name>
</gene>
<dbReference type="InterPro" id="IPR032719">
    <property type="entry name" value="WbsX"/>
</dbReference>
<keyword evidence="1" id="KW-0378">Hydrolase</keyword>
<dbReference type="CDD" id="cd11579">
    <property type="entry name" value="Glyco_tran_WbsX"/>
    <property type="match status" value="1"/>
</dbReference>
<comment type="caution">
    <text evidence="1">The sequence shown here is derived from an EMBL/GenBank/DDBJ whole genome shotgun (WGS) entry which is preliminary data.</text>
</comment>
<organism evidence="1 2">
    <name type="scientific">Cohnella thailandensis</name>
    <dbReference type="NCBI Taxonomy" id="557557"/>
    <lineage>
        <taxon>Bacteria</taxon>
        <taxon>Bacillati</taxon>
        <taxon>Bacillota</taxon>
        <taxon>Bacilli</taxon>
        <taxon>Bacillales</taxon>
        <taxon>Paenibacillaceae</taxon>
        <taxon>Cohnella</taxon>
    </lineage>
</organism>
<dbReference type="Proteomes" id="UP000535838">
    <property type="component" value="Unassembled WGS sequence"/>
</dbReference>
<accession>A0A841STJ6</accession>
<dbReference type="Gene3D" id="3.20.20.80">
    <property type="entry name" value="Glycosidases"/>
    <property type="match status" value="1"/>
</dbReference>
<dbReference type="PANTHER" id="PTHR41244">
    <property type="entry name" value="RHAMNAN SYNTHESIS F"/>
    <property type="match status" value="1"/>
</dbReference>
<dbReference type="RefSeq" id="WP_185119536.1">
    <property type="nucleotide sequence ID" value="NZ_JACJVQ010000006.1"/>
</dbReference>
<dbReference type="AlphaFoldDB" id="A0A841STJ6"/>
<keyword evidence="2" id="KW-1185">Reference proteome</keyword>
<name>A0A841STJ6_9BACL</name>